<organism evidence="2 3">
    <name type="scientific">Paragonimus skrjabini miyazakii</name>
    <dbReference type="NCBI Taxonomy" id="59628"/>
    <lineage>
        <taxon>Eukaryota</taxon>
        <taxon>Metazoa</taxon>
        <taxon>Spiralia</taxon>
        <taxon>Lophotrochozoa</taxon>
        <taxon>Platyhelminthes</taxon>
        <taxon>Trematoda</taxon>
        <taxon>Digenea</taxon>
        <taxon>Plagiorchiida</taxon>
        <taxon>Troglotremata</taxon>
        <taxon>Troglotrematidae</taxon>
        <taxon>Paragonimus</taxon>
    </lineage>
</organism>
<reference evidence="2" key="1">
    <citation type="submission" date="2019-07" db="EMBL/GenBank/DDBJ databases">
        <title>Annotation for the trematode Paragonimus miyazaki's.</title>
        <authorList>
            <person name="Choi Y.-J."/>
        </authorList>
    </citation>
    <scope>NUCLEOTIDE SEQUENCE</scope>
    <source>
        <strain evidence="2">Japan</strain>
    </source>
</reference>
<gene>
    <name evidence="2" type="ORF">EG68_06409</name>
</gene>
<keyword evidence="1" id="KW-0175">Coiled coil</keyword>
<evidence type="ECO:0000313" key="3">
    <source>
        <dbReference type="Proteomes" id="UP000822476"/>
    </source>
</evidence>
<dbReference type="OrthoDB" id="6284957at2759"/>
<feature type="coiled-coil region" evidence="1">
    <location>
        <begin position="97"/>
        <end position="160"/>
    </location>
</feature>
<dbReference type="AlphaFoldDB" id="A0A8S9YR39"/>
<dbReference type="Proteomes" id="UP000822476">
    <property type="component" value="Unassembled WGS sequence"/>
</dbReference>
<keyword evidence="3" id="KW-1185">Reference proteome</keyword>
<dbReference type="EMBL" id="JTDE01002387">
    <property type="protein sequence ID" value="KAF7257435.1"/>
    <property type="molecule type" value="Genomic_DNA"/>
</dbReference>
<evidence type="ECO:0000256" key="1">
    <source>
        <dbReference type="SAM" id="Coils"/>
    </source>
</evidence>
<proteinExistence type="predicted"/>
<sequence length="190" mass="21837">MSSLPRLDRHQNSFGQFVEATCQSSSLLDRINRLEARMSLWEKYRSPSALQSAQVNSKFQHNSRRPNDSSAACYSWNDPVLPNGAMLGLRHVMQSLTERFEEQLNRLELRVSRLECTYTSKTRTATTSGEELTSQLGNGHRILKATLTNLEAEVNTISKKVDDRCSRLMIEIDTSVCENFRIDIKNWFLY</sequence>
<name>A0A8S9YR39_9TREM</name>
<protein>
    <submittedName>
        <fullName evidence="2">Uncharacterized protein</fullName>
    </submittedName>
</protein>
<evidence type="ECO:0000313" key="2">
    <source>
        <dbReference type="EMBL" id="KAF7257435.1"/>
    </source>
</evidence>
<accession>A0A8S9YR39</accession>
<comment type="caution">
    <text evidence="2">The sequence shown here is derived from an EMBL/GenBank/DDBJ whole genome shotgun (WGS) entry which is preliminary data.</text>
</comment>